<dbReference type="GO" id="GO:0008964">
    <property type="term" value="F:phosphoenolpyruvate carboxylase activity"/>
    <property type="evidence" value="ECO:0007669"/>
    <property type="project" value="UniProtKB-UniRule"/>
</dbReference>
<evidence type="ECO:0000256" key="9">
    <source>
        <dbReference type="HAMAP-Rule" id="MF_00595"/>
    </source>
</evidence>
<dbReference type="InterPro" id="IPR015813">
    <property type="entry name" value="Pyrv/PenolPyrv_kinase-like_dom"/>
</dbReference>
<evidence type="ECO:0000256" key="7">
    <source>
        <dbReference type="ARBA" id="ARBA00023300"/>
    </source>
</evidence>
<dbReference type="EMBL" id="LT629692">
    <property type="protein sequence ID" value="SDH03273.1"/>
    <property type="molecule type" value="Genomic_DNA"/>
</dbReference>
<protein>
    <recommendedName>
        <fullName evidence="4 9">Phosphoenolpyruvate carboxylase</fullName>
        <shortName evidence="9">PEPC</shortName>
        <shortName evidence="9">PEPCase</shortName>
        <ecNumber evidence="3 9">4.1.1.31</ecNumber>
    </recommendedName>
</protein>
<reference evidence="11 12" key="1">
    <citation type="submission" date="2016-10" db="EMBL/GenBank/DDBJ databases">
        <authorList>
            <person name="de Groot N.N."/>
        </authorList>
    </citation>
    <scope>NUCLEOTIDE SEQUENCE [LARGE SCALE GENOMIC DNA]</scope>
    <source>
        <strain evidence="11 12">DSM 23142</strain>
    </source>
</reference>
<proteinExistence type="inferred from homology"/>
<evidence type="ECO:0000256" key="6">
    <source>
        <dbReference type="ARBA" id="ARBA00023239"/>
    </source>
</evidence>
<keyword evidence="6 9" id="KW-0456">Lyase</keyword>
<evidence type="ECO:0000256" key="1">
    <source>
        <dbReference type="ARBA" id="ARBA00003670"/>
    </source>
</evidence>
<dbReference type="GO" id="GO:0006099">
    <property type="term" value="P:tricarboxylic acid cycle"/>
    <property type="evidence" value="ECO:0007669"/>
    <property type="project" value="InterPro"/>
</dbReference>
<feature type="active site" evidence="9 10">
    <location>
        <position position="164"/>
    </location>
</feature>
<evidence type="ECO:0000256" key="10">
    <source>
        <dbReference type="PROSITE-ProRule" id="PRU10111"/>
    </source>
</evidence>
<dbReference type="InterPro" id="IPR018129">
    <property type="entry name" value="PEP_COase_Lys_AS"/>
</dbReference>
<keyword evidence="5 9" id="KW-0460">Magnesium</keyword>
<dbReference type="Pfam" id="PF00311">
    <property type="entry name" value="PEPcase"/>
    <property type="match status" value="2"/>
</dbReference>
<dbReference type="STRING" id="370764.SAMN04489810_1940"/>
<dbReference type="PRINTS" id="PR00150">
    <property type="entry name" value="PEPCARBXLASE"/>
</dbReference>
<dbReference type="GO" id="GO:0006107">
    <property type="term" value="P:oxaloacetate metabolic process"/>
    <property type="evidence" value="ECO:0007669"/>
    <property type="project" value="UniProtKB-UniRule"/>
</dbReference>
<dbReference type="SUPFAM" id="SSF51621">
    <property type="entry name" value="Phosphoenolpyruvate/pyruvate domain"/>
    <property type="match status" value="1"/>
</dbReference>
<evidence type="ECO:0000256" key="2">
    <source>
        <dbReference type="ARBA" id="ARBA00008346"/>
    </source>
</evidence>
<dbReference type="EC" id="4.1.1.31" evidence="3 9"/>
<dbReference type="GO" id="GO:0005829">
    <property type="term" value="C:cytosol"/>
    <property type="evidence" value="ECO:0007669"/>
    <property type="project" value="TreeGrafter"/>
</dbReference>
<dbReference type="GO" id="GO:0000287">
    <property type="term" value="F:magnesium ion binding"/>
    <property type="evidence" value="ECO:0007669"/>
    <property type="project" value="UniProtKB-UniRule"/>
</dbReference>
<evidence type="ECO:0000256" key="5">
    <source>
        <dbReference type="ARBA" id="ARBA00022842"/>
    </source>
</evidence>
<keyword evidence="12" id="KW-1185">Reference proteome</keyword>
<dbReference type="PANTHER" id="PTHR30523">
    <property type="entry name" value="PHOSPHOENOLPYRUVATE CARBOXYLASE"/>
    <property type="match status" value="1"/>
</dbReference>
<evidence type="ECO:0000313" key="12">
    <source>
        <dbReference type="Proteomes" id="UP000199009"/>
    </source>
</evidence>
<comment type="function">
    <text evidence="1 9">Forms oxaloacetate, a four-carbon dicarboxylic acid source for the tricarboxylic acid cycle.</text>
</comment>
<accession>A0A1G7Z3H5</accession>
<evidence type="ECO:0000313" key="11">
    <source>
        <dbReference type="EMBL" id="SDH03273.1"/>
    </source>
</evidence>
<evidence type="ECO:0000256" key="4">
    <source>
        <dbReference type="ARBA" id="ARBA00022419"/>
    </source>
</evidence>
<evidence type="ECO:0000256" key="8">
    <source>
        <dbReference type="ARBA" id="ARBA00048995"/>
    </source>
</evidence>
<dbReference type="GO" id="GO:0015977">
    <property type="term" value="P:carbon fixation"/>
    <property type="evidence" value="ECO:0007669"/>
    <property type="project" value="UniProtKB-UniRule"/>
</dbReference>
<comment type="subunit">
    <text evidence="9">Homotetramer.</text>
</comment>
<name>A0A1G7Z3H5_9MICO</name>
<dbReference type="Gene3D" id="1.20.1440.90">
    <property type="entry name" value="Phosphoenolpyruvate/pyruvate domain"/>
    <property type="match status" value="1"/>
</dbReference>
<feature type="active site" evidence="9">
    <location>
        <position position="559"/>
    </location>
</feature>
<dbReference type="PANTHER" id="PTHR30523:SF6">
    <property type="entry name" value="PHOSPHOENOLPYRUVATE CARBOXYLASE"/>
    <property type="match status" value="1"/>
</dbReference>
<dbReference type="InterPro" id="IPR022805">
    <property type="entry name" value="PEP_COase_bac/pln-type"/>
</dbReference>
<comment type="catalytic activity">
    <reaction evidence="8 9">
        <text>oxaloacetate + phosphate = phosphoenolpyruvate + hydrogencarbonate</text>
        <dbReference type="Rhea" id="RHEA:28370"/>
        <dbReference type="ChEBI" id="CHEBI:16452"/>
        <dbReference type="ChEBI" id="CHEBI:17544"/>
        <dbReference type="ChEBI" id="CHEBI:43474"/>
        <dbReference type="ChEBI" id="CHEBI:58702"/>
        <dbReference type="EC" id="4.1.1.31"/>
    </reaction>
</comment>
<sequence>MGGMHELTQTEAIDLVGRFEAGQEIPERMRADVRMLGSLLGRVLRESGSPGLYEDVERLRAATIQAYTDETDEAFERAARIADSFAIDRADEVARAFTCYFHLVNLAEEHQRVRILRERDGRPDREDAGDSVAAAFVRLAAEVGDDTALLRLQALRFHPVFTAHPTEARRRAISTSIRRLASFLEEHDASLRGGADQRRAERRMLEEIDTLWRTAPLRPEKPSPTDEVRAVMAVFDETLYTAVPHVYRRVDDALQGPAAGSRTPVVRPFVRIGSWVGGDRDGNPFVTASVTRKAAAIASEHVLLGLEQTAIRIGRGLTLDATTTPPSAALLSLWQRLKAADEDAATEVAKRSPNEPHRRILLLIARRIAATRARNADLAYRDPEQLLSDLRIVQDSLVQAHAPRQAYGHLQQLLWQVETFGFHLTELEVRQHSAVHAKVLAELDAGQARTELAEEVLDVFRAVGFLQERYGPRAAGRYIVSFTQSAQDLLNVYRLARFAAGSDGTAPVLDVIPLFETFADLQAAPRILAEIVQDPEFAARLDATGRRLEVMLGYSDSSKDVGPVAANLALYEAQSAIAAWALESGIELTLFHGRGGALGRGGGPANSAILAQPPHSVDGRFKLTEQGEVIFARYGDPAIAMRHIDQVAAAVLMASAPSIERRNSAAAEQFADVAATMDAASRKRFFDLVKAPGFAPWFARVTPMEEVGLLALGSRPARRGLSVESLEDLRAIPWVFAWTQARINLAGWFGLGTALQAVGDEGRMRLAYREWPLFQTLVDNVAMSLAKTDERIARRYLALGDRDDLAALVMDEMELTRSWVIRVTAGDEVLDNKPVLQRAVKMRSPYVDALSLLQLRALRALRDDASSGVPADPEQQRLLLLSVSGVAAGLQNTG</sequence>
<comment type="cofactor">
    <cofactor evidence="9">
        <name>Mg(2+)</name>
        <dbReference type="ChEBI" id="CHEBI:18420"/>
    </cofactor>
</comment>
<dbReference type="InterPro" id="IPR021135">
    <property type="entry name" value="PEP_COase"/>
</dbReference>
<dbReference type="PROSITE" id="PS00781">
    <property type="entry name" value="PEPCASE_1"/>
    <property type="match status" value="1"/>
</dbReference>
<organism evidence="11 12">
    <name type="scientific">Microbacterium pygmaeum</name>
    <dbReference type="NCBI Taxonomy" id="370764"/>
    <lineage>
        <taxon>Bacteria</taxon>
        <taxon>Bacillati</taxon>
        <taxon>Actinomycetota</taxon>
        <taxon>Actinomycetes</taxon>
        <taxon>Micrococcales</taxon>
        <taxon>Microbacteriaceae</taxon>
        <taxon>Microbacterium</taxon>
    </lineage>
</organism>
<dbReference type="Proteomes" id="UP000199009">
    <property type="component" value="Chromosome I"/>
</dbReference>
<dbReference type="AlphaFoldDB" id="A0A1G7Z3H5"/>
<keyword evidence="7 9" id="KW-0120">Carbon dioxide fixation</keyword>
<dbReference type="HAMAP" id="MF_00595">
    <property type="entry name" value="PEPcase_type1"/>
    <property type="match status" value="1"/>
</dbReference>
<evidence type="ECO:0000256" key="3">
    <source>
        <dbReference type="ARBA" id="ARBA00012305"/>
    </source>
</evidence>
<keyword evidence="11" id="KW-0670">Pyruvate</keyword>
<comment type="similarity">
    <text evidence="2 9">Belongs to the PEPCase type 1 family.</text>
</comment>
<gene>
    <name evidence="9" type="primary">ppc</name>
    <name evidence="11" type="ORF">SAMN04489810_1940</name>
</gene>